<reference evidence="2 3" key="1">
    <citation type="submission" date="2015-03" db="EMBL/GenBank/DDBJ databases">
        <title>Genome assembly of Sandaracinus amylolyticus DSM 53668.</title>
        <authorList>
            <person name="Sharma G."/>
            <person name="Subramanian S."/>
        </authorList>
    </citation>
    <scope>NUCLEOTIDE SEQUENCE [LARGE SCALE GENOMIC DNA]</scope>
    <source>
        <strain evidence="2 3">DSM 53668</strain>
    </source>
</reference>
<dbReference type="AlphaFoldDB" id="A0A0F6W6K1"/>
<feature type="transmembrane region" description="Helical" evidence="1">
    <location>
        <begin position="81"/>
        <end position="104"/>
    </location>
</feature>
<keyword evidence="3" id="KW-1185">Reference proteome</keyword>
<dbReference type="EMBL" id="CP011125">
    <property type="protein sequence ID" value="AKF08717.1"/>
    <property type="molecule type" value="Genomic_DNA"/>
</dbReference>
<organism evidence="2 3">
    <name type="scientific">Sandaracinus amylolyticus</name>
    <dbReference type="NCBI Taxonomy" id="927083"/>
    <lineage>
        <taxon>Bacteria</taxon>
        <taxon>Pseudomonadati</taxon>
        <taxon>Myxococcota</taxon>
        <taxon>Polyangia</taxon>
        <taxon>Polyangiales</taxon>
        <taxon>Sandaracinaceae</taxon>
        <taxon>Sandaracinus</taxon>
    </lineage>
</organism>
<protein>
    <recommendedName>
        <fullName evidence="4">Integral membrane protein</fullName>
    </recommendedName>
</protein>
<dbReference type="Proteomes" id="UP000034883">
    <property type="component" value="Chromosome"/>
</dbReference>
<evidence type="ECO:0000256" key="1">
    <source>
        <dbReference type="SAM" id="Phobius"/>
    </source>
</evidence>
<accession>A0A0F6W6K1</accession>
<evidence type="ECO:0000313" key="2">
    <source>
        <dbReference type="EMBL" id="AKF08717.1"/>
    </source>
</evidence>
<evidence type="ECO:0008006" key="4">
    <source>
        <dbReference type="Google" id="ProtNLM"/>
    </source>
</evidence>
<keyword evidence="1" id="KW-1133">Transmembrane helix</keyword>
<feature type="transmembrane region" description="Helical" evidence="1">
    <location>
        <begin position="54"/>
        <end position="75"/>
    </location>
</feature>
<gene>
    <name evidence="2" type="ORF">DB32_005866</name>
</gene>
<dbReference type="RefSeq" id="WP_053235827.1">
    <property type="nucleotide sequence ID" value="NZ_CP011125.1"/>
</dbReference>
<keyword evidence="1" id="KW-0472">Membrane</keyword>
<feature type="transmembrane region" description="Helical" evidence="1">
    <location>
        <begin position="6"/>
        <end position="23"/>
    </location>
</feature>
<name>A0A0F6W6K1_9BACT</name>
<keyword evidence="1" id="KW-0812">Transmembrane</keyword>
<dbReference type="KEGG" id="samy:DB32_005866"/>
<proteinExistence type="predicted"/>
<evidence type="ECO:0000313" key="3">
    <source>
        <dbReference type="Proteomes" id="UP000034883"/>
    </source>
</evidence>
<sequence>MDPGLVIVVAVLGIVALMGVAAWRMRRVARARLDALRSAPRIEIEIISQLRAGAIAGVASLVLIFGFFVLALALGEWGRSHALWIVVGLIAATPFFVTAPLFVLREWQRVGRLVLDDGSLVLEQGDARTAITLADEFALGESVVPPGQRIEVVVIVRQARSTLVFRYPVFLGDDVLAPEGTASPPIGTLLGHEARAIHERLRDLSTRSRA</sequence>